<feature type="compositionally biased region" description="Basic and acidic residues" evidence="1">
    <location>
        <begin position="271"/>
        <end position="280"/>
    </location>
</feature>
<feature type="compositionally biased region" description="Basic and acidic residues" evidence="1">
    <location>
        <begin position="548"/>
        <end position="561"/>
    </location>
</feature>
<dbReference type="EMBL" id="SDAM02001607">
    <property type="protein sequence ID" value="KAH6822122.1"/>
    <property type="molecule type" value="Genomic_DNA"/>
</dbReference>
<evidence type="ECO:0000256" key="1">
    <source>
        <dbReference type="SAM" id="MobiDB-lite"/>
    </source>
</evidence>
<accession>A0AAD4IV32</accession>
<dbReference type="Proteomes" id="UP001190926">
    <property type="component" value="Unassembled WGS sequence"/>
</dbReference>
<feature type="region of interest" description="Disordered" evidence="1">
    <location>
        <begin position="331"/>
        <end position="427"/>
    </location>
</feature>
<reference evidence="2 3" key="1">
    <citation type="journal article" date="2021" name="Nat. Commun.">
        <title>Incipient diploidization of the medicinal plant Perilla within 10,000 years.</title>
        <authorList>
            <person name="Zhang Y."/>
            <person name="Shen Q."/>
            <person name="Leng L."/>
            <person name="Zhang D."/>
            <person name="Chen S."/>
            <person name="Shi Y."/>
            <person name="Ning Z."/>
            <person name="Chen S."/>
        </authorList>
    </citation>
    <scope>NUCLEOTIDE SEQUENCE [LARGE SCALE GENOMIC DNA]</scope>
    <source>
        <strain evidence="3">cv. PC099</strain>
    </source>
</reference>
<feature type="compositionally biased region" description="Basic and acidic residues" evidence="1">
    <location>
        <begin position="471"/>
        <end position="490"/>
    </location>
</feature>
<feature type="compositionally biased region" description="Basic residues" evidence="1">
    <location>
        <begin position="108"/>
        <end position="120"/>
    </location>
</feature>
<feature type="compositionally biased region" description="Basic and acidic residues" evidence="1">
    <location>
        <begin position="529"/>
        <end position="539"/>
    </location>
</feature>
<feature type="region of interest" description="Disordered" evidence="1">
    <location>
        <begin position="620"/>
        <end position="659"/>
    </location>
</feature>
<gene>
    <name evidence="2" type="ORF">C2S53_014060</name>
</gene>
<feature type="region of interest" description="Disordered" evidence="1">
    <location>
        <begin position="1"/>
        <end position="124"/>
    </location>
</feature>
<protein>
    <submittedName>
        <fullName evidence="2">Myosin-M heavy chain-like protein</fullName>
    </submittedName>
</protein>
<feature type="compositionally biased region" description="Low complexity" evidence="1">
    <location>
        <begin position="286"/>
        <end position="300"/>
    </location>
</feature>
<proteinExistence type="predicted"/>
<feature type="region of interest" description="Disordered" evidence="1">
    <location>
        <begin position="266"/>
        <end position="319"/>
    </location>
</feature>
<feature type="compositionally biased region" description="Basic and acidic residues" evidence="1">
    <location>
        <begin position="26"/>
        <end position="51"/>
    </location>
</feature>
<keyword evidence="3" id="KW-1185">Reference proteome</keyword>
<dbReference type="AlphaFoldDB" id="A0AAD4IV32"/>
<sequence length="678" mass="74641">MDGGDRHEEPSLPPDYVSLAQLQERWLQKQEEKKLKQKQEEEEEKRERDARAAQNEKIQNQNQNQRGMRNDGRPNMAGDFVREKGVIQDKGKGKEIVNGGPGVGVKNDKKRGGRKNRRSFQRAAAVVPKEKAEVDAEELSGGDAVMAGILSSGVGGVGGGLNGVGGKRSVSVEVLPRNRAEEISYVKRIDLRGGLRGNGRNWGSSTVNELKQSEISLNLEKMEGEKGYGKKWIERPRNGGYPERLNRLQENKPVVLEGNEVDHALQRKARDKVSEFRSERNSLSVGDRNGIRGSSSNGSNKAEEVGVEGEGSKSNGDKAILEIEMKMEGEKGYGGRGRLSGGARGRNGEYPERFNRFQEHRPVVLKGNKVGLELGKNAEDDISEVSREVSSLSVGDRNGIRGRSSSKSNKAEEDRVEGEGSNGNKVVLEIEKKMEGEKGYGGRGRGGGRNGYYLERFNRFQEHRHVVLEGNKVDSKLEKKARDEVSEVRSEISSLSVGGRNGIRGRSSNGSNKAEEDRVEGEGSNGDKLVLDIKKRMEGQKGYGRRGRNGDYPERFNRFQEHSPVVLGGNKVDPKLEKKAEDGSSKAEVDRAEGGGSNGDKVALEIEKAAYHKAIAAEGARKGETGGFGKRYQIHGNRSGRFGSGRRNNWPEHSDGRCEMKPRETGMVWVKKEEKLGA</sequence>
<evidence type="ECO:0000313" key="2">
    <source>
        <dbReference type="EMBL" id="KAH6822122.1"/>
    </source>
</evidence>
<feature type="compositionally biased region" description="Basic and acidic residues" evidence="1">
    <location>
        <begin position="1"/>
        <end position="10"/>
    </location>
</feature>
<feature type="compositionally biased region" description="Gly residues" evidence="1">
    <location>
        <begin position="334"/>
        <end position="345"/>
    </location>
</feature>
<feature type="compositionally biased region" description="Basic and acidic residues" evidence="1">
    <location>
        <begin position="572"/>
        <end position="593"/>
    </location>
</feature>
<feature type="region of interest" description="Disordered" evidence="1">
    <location>
        <begin position="471"/>
        <end position="600"/>
    </location>
</feature>
<name>A0AAD4IV32_PERFH</name>
<comment type="caution">
    <text evidence="2">The sequence shown here is derived from an EMBL/GenBank/DDBJ whole genome shotgun (WGS) entry which is preliminary data.</text>
</comment>
<feature type="compositionally biased region" description="Basic and acidic residues" evidence="1">
    <location>
        <begin position="346"/>
        <end position="362"/>
    </location>
</feature>
<organism evidence="2 3">
    <name type="scientific">Perilla frutescens var. hirtella</name>
    <name type="common">Perilla citriodora</name>
    <name type="synonym">Perilla setoyensis</name>
    <dbReference type="NCBI Taxonomy" id="608512"/>
    <lineage>
        <taxon>Eukaryota</taxon>
        <taxon>Viridiplantae</taxon>
        <taxon>Streptophyta</taxon>
        <taxon>Embryophyta</taxon>
        <taxon>Tracheophyta</taxon>
        <taxon>Spermatophyta</taxon>
        <taxon>Magnoliopsida</taxon>
        <taxon>eudicotyledons</taxon>
        <taxon>Gunneridae</taxon>
        <taxon>Pentapetalae</taxon>
        <taxon>asterids</taxon>
        <taxon>lamiids</taxon>
        <taxon>Lamiales</taxon>
        <taxon>Lamiaceae</taxon>
        <taxon>Nepetoideae</taxon>
        <taxon>Elsholtzieae</taxon>
        <taxon>Perilla</taxon>
    </lineage>
</organism>
<feature type="compositionally biased region" description="Basic and acidic residues" evidence="1">
    <location>
        <begin position="80"/>
        <end position="95"/>
    </location>
</feature>
<feature type="compositionally biased region" description="Basic and acidic residues" evidence="1">
    <location>
        <begin position="649"/>
        <end position="659"/>
    </location>
</feature>
<feature type="compositionally biased region" description="Low complexity" evidence="1">
    <location>
        <begin position="636"/>
        <end position="648"/>
    </location>
</feature>
<feature type="compositionally biased region" description="Basic and acidic residues" evidence="1">
    <location>
        <begin position="376"/>
        <end position="387"/>
    </location>
</feature>
<evidence type="ECO:0000313" key="3">
    <source>
        <dbReference type="Proteomes" id="UP001190926"/>
    </source>
</evidence>